<protein>
    <recommendedName>
        <fullName evidence="5">Release factor glutamine methyltransferase</fullName>
        <shortName evidence="5">RF MTase</shortName>
        <ecNumber evidence="5">2.1.1.297</ecNumber>
    </recommendedName>
    <alternativeName>
        <fullName evidence="5">N5-glutamine methyltransferase PrmC</fullName>
    </alternativeName>
    <alternativeName>
        <fullName evidence="5">Protein-(glutamine-N5) MTase PrmC</fullName>
    </alternativeName>
    <alternativeName>
        <fullName evidence="5">Protein-glutamine N-methyltransferase PrmC</fullName>
    </alternativeName>
</protein>
<keyword evidence="3 5" id="KW-0949">S-adenosyl-L-methionine</keyword>
<dbReference type="RefSeq" id="WP_204468200.1">
    <property type="nucleotide sequence ID" value="NZ_JACLYU010000004.1"/>
</dbReference>
<dbReference type="Gene3D" id="3.40.50.150">
    <property type="entry name" value="Vaccinia Virus protein VP39"/>
    <property type="match status" value="1"/>
</dbReference>
<evidence type="ECO:0000256" key="5">
    <source>
        <dbReference type="HAMAP-Rule" id="MF_02126"/>
    </source>
</evidence>
<evidence type="ECO:0000256" key="2">
    <source>
        <dbReference type="ARBA" id="ARBA00022679"/>
    </source>
</evidence>
<dbReference type="Pfam" id="PF17827">
    <property type="entry name" value="PrmC_N"/>
    <property type="match status" value="1"/>
</dbReference>
<comment type="caution">
    <text evidence="5">Lacks conserved residue(s) required for the propagation of feature annotation.</text>
</comment>
<feature type="domain" description="Methyltransferase small" evidence="6">
    <location>
        <begin position="136"/>
        <end position="233"/>
    </location>
</feature>
<dbReference type="EMBL" id="JACLYU010000004">
    <property type="protein sequence ID" value="MBM6699439.1"/>
    <property type="molecule type" value="Genomic_DNA"/>
</dbReference>
<dbReference type="PANTHER" id="PTHR18895">
    <property type="entry name" value="HEMK METHYLTRANSFERASE"/>
    <property type="match status" value="1"/>
</dbReference>
<evidence type="ECO:0000259" key="7">
    <source>
        <dbReference type="Pfam" id="PF17827"/>
    </source>
</evidence>
<comment type="caution">
    <text evidence="8">The sequence shown here is derived from an EMBL/GenBank/DDBJ whole genome shotgun (WGS) entry which is preliminary data.</text>
</comment>
<dbReference type="CDD" id="cd02440">
    <property type="entry name" value="AdoMet_MTases"/>
    <property type="match status" value="1"/>
</dbReference>
<evidence type="ECO:0000313" key="8">
    <source>
        <dbReference type="EMBL" id="MBM6699439.1"/>
    </source>
</evidence>
<keyword evidence="9" id="KW-1185">Reference proteome</keyword>
<sequence length="323" mass="33643">MAAPKPAPSLADVINGAAATLRAAGVDTPAHDAKLLMAEAAGCDLHEVDLALLMGESAGFVDGDDNASAASDPDAGRRCRWAAALPTLRMMVARRAAREPLQLIVGHAPFRWLDLKVGPGVFIPRAETETVVQAALDWLAAQGLGQPRVADLCAGSGAVGLSVVTEVPGSEVWAVELSDRALTWTERNRREVLGEGTAAAGRYHLVSGDATDPAVLRQLDGSLDAVVSNPPYVPRAAIPGQPEVRDYDPELALYGGSDDGLALPERIIGRAAALLRPGGLLVMEHDVSQDAALCDYALDHGFATASTGLDLAGRPRFLTATKA</sequence>
<dbReference type="InterPro" id="IPR002052">
    <property type="entry name" value="DNA_methylase_N6_adenine_CS"/>
</dbReference>
<dbReference type="InterPro" id="IPR029063">
    <property type="entry name" value="SAM-dependent_MTases_sf"/>
</dbReference>
<comment type="function">
    <text evidence="5">Methylates the class 1 translation termination release factors RF1/PrfA and RF2/PrfB on the glutamine residue of the universally conserved GGQ motif.</text>
</comment>
<evidence type="ECO:0000256" key="3">
    <source>
        <dbReference type="ARBA" id="ARBA00022691"/>
    </source>
</evidence>
<dbReference type="NCBIfam" id="TIGR03534">
    <property type="entry name" value="RF_mod_PrmC"/>
    <property type="match status" value="1"/>
</dbReference>
<dbReference type="NCBIfam" id="TIGR00536">
    <property type="entry name" value="hemK_fam"/>
    <property type="match status" value="1"/>
</dbReference>
<feature type="domain" description="Release factor glutamine methyltransferase N-terminal" evidence="7">
    <location>
        <begin position="13"/>
        <end position="46"/>
    </location>
</feature>
<name>A0A939B9F1_9BIFI</name>
<reference evidence="8" key="1">
    <citation type="submission" date="2020-08" db="EMBL/GenBank/DDBJ databases">
        <authorList>
            <person name="Cejkova D."/>
            <person name="Kubasova T."/>
            <person name="Jahodarova E."/>
            <person name="Rychlik I."/>
        </authorList>
    </citation>
    <scope>NUCLEOTIDE SEQUENCE</scope>
    <source>
        <strain evidence="8">An836</strain>
    </source>
</reference>
<feature type="binding site" evidence="5">
    <location>
        <position position="176"/>
    </location>
    <ligand>
        <name>S-adenosyl-L-methionine</name>
        <dbReference type="ChEBI" id="CHEBI:59789"/>
    </ligand>
</feature>
<dbReference type="GO" id="GO:0003676">
    <property type="term" value="F:nucleic acid binding"/>
    <property type="evidence" value="ECO:0007669"/>
    <property type="project" value="InterPro"/>
</dbReference>
<dbReference type="InterPro" id="IPR040758">
    <property type="entry name" value="PrmC_N"/>
</dbReference>
<keyword evidence="2 5" id="KW-0808">Transferase</keyword>
<dbReference type="GO" id="GO:0032259">
    <property type="term" value="P:methylation"/>
    <property type="evidence" value="ECO:0007669"/>
    <property type="project" value="UniProtKB-KW"/>
</dbReference>
<dbReference type="Pfam" id="PF05175">
    <property type="entry name" value="MTS"/>
    <property type="match status" value="1"/>
</dbReference>
<dbReference type="Proteomes" id="UP000718821">
    <property type="component" value="Unassembled WGS sequence"/>
</dbReference>
<dbReference type="Gene3D" id="1.10.8.10">
    <property type="entry name" value="DNA helicase RuvA subunit, C-terminal domain"/>
    <property type="match status" value="1"/>
</dbReference>
<reference evidence="8" key="2">
    <citation type="journal article" date="2021" name="Sci. Rep.">
        <title>The distribution of antibiotic resistance genes in chicken gut microbiota commensals.</title>
        <authorList>
            <person name="Juricova H."/>
            <person name="Matiasovicova J."/>
            <person name="Kubasova T."/>
            <person name="Cejkova D."/>
            <person name="Rychlik I."/>
        </authorList>
    </citation>
    <scope>NUCLEOTIDE SEQUENCE</scope>
    <source>
        <strain evidence="8">An836</strain>
    </source>
</reference>
<comment type="catalytic activity">
    <reaction evidence="4 5">
        <text>L-glutaminyl-[peptide chain release factor] + S-adenosyl-L-methionine = N(5)-methyl-L-glutaminyl-[peptide chain release factor] + S-adenosyl-L-homocysteine + H(+)</text>
        <dbReference type="Rhea" id="RHEA:42896"/>
        <dbReference type="Rhea" id="RHEA-COMP:10271"/>
        <dbReference type="Rhea" id="RHEA-COMP:10272"/>
        <dbReference type="ChEBI" id="CHEBI:15378"/>
        <dbReference type="ChEBI" id="CHEBI:30011"/>
        <dbReference type="ChEBI" id="CHEBI:57856"/>
        <dbReference type="ChEBI" id="CHEBI:59789"/>
        <dbReference type="ChEBI" id="CHEBI:61891"/>
        <dbReference type="EC" id="2.1.1.297"/>
    </reaction>
</comment>
<keyword evidence="1 5" id="KW-0489">Methyltransferase</keyword>
<dbReference type="EC" id="2.1.1.297" evidence="5"/>
<proteinExistence type="inferred from homology"/>
<comment type="similarity">
    <text evidence="5">Belongs to the protein N5-glutamine methyltransferase family. PrmC subfamily.</text>
</comment>
<feature type="binding site" evidence="5">
    <location>
        <begin position="229"/>
        <end position="232"/>
    </location>
    <ligand>
        <name>substrate</name>
    </ligand>
</feature>
<evidence type="ECO:0000256" key="1">
    <source>
        <dbReference type="ARBA" id="ARBA00022603"/>
    </source>
</evidence>
<evidence type="ECO:0000313" key="9">
    <source>
        <dbReference type="Proteomes" id="UP000718821"/>
    </source>
</evidence>
<feature type="binding site" evidence="5">
    <location>
        <position position="229"/>
    </location>
    <ligand>
        <name>S-adenosyl-L-methionine</name>
        <dbReference type="ChEBI" id="CHEBI:59789"/>
    </ligand>
</feature>
<dbReference type="InterPro" id="IPR050320">
    <property type="entry name" value="N5-glutamine_MTase"/>
</dbReference>
<dbReference type="AlphaFoldDB" id="A0A939B9F1"/>
<dbReference type="GO" id="GO:0102559">
    <property type="term" value="F:peptide chain release factor N(5)-glutamine methyltransferase activity"/>
    <property type="evidence" value="ECO:0007669"/>
    <property type="project" value="UniProtKB-EC"/>
</dbReference>
<accession>A0A939B9F1</accession>
<evidence type="ECO:0000256" key="4">
    <source>
        <dbReference type="ARBA" id="ARBA00048391"/>
    </source>
</evidence>
<dbReference type="PROSITE" id="PS00092">
    <property type="entry name" value="N6_MTASE"/>
    <property type="match status" value="1"/>
</dbReference>
<dbReference type="PANTHER" id="PTHR18895:SF74">
    <property type="entry name" value="MTRF1L RELEASE FACTOR GLUTAMINE METHYLTRANSFERASE"/>
    <property type="match status" value="1"/>
</dbReference>
<dbReference type="InterPro" id="IPR007848">
    <property type="entry name" value="Small_mtfrase_dom"/>
</dbReference>
<dbReference type="SUPFAM" id="SSF53335">
    <property type="entry name" value="S-adenosyl-L-methionine-dependent methyltransferases"/>
    <property type="match status" value="1"/>
</dbReference>
<dbReference type="HAMAP" id="MF_02126">
    <property type="entry name" value="RF_methyltr_PrmC"/>
    <property type="match status" value="1"/>
</dbReference>
<dbReference type="InterPro" id="IPR004556">
    <property type="entry name" value="HemK-like"/>
</dbReference>
<evidence type="ECO:0000259" key="6">
    <source>
        <dbReference type="Pfam" id="PF05175"/>
    </source>
</evidence>
<organism evidence="8 9">
    <name type="scientific">Bifidobacterium pullorum subsp. saeculare</name>
    <dbReference type="NCBI Taxonomy" id="78257"/>
    <lineage>
        <taxon>Bacteria</taxon>
        <taxon>Bacillati</taxon>
        <taxon>Actinomycetota</taxon>
        <taxon>Actinomycetes</taxon>
        <taxon>Bifidobacteriales</taxon>
        <taxon>Bifidobacteriaceae</taxon>
        <taxon>Bifidobacterium</taxon>
    </lineage>
</organism>
<dbReference type="InterPro" id="IPR019874">
    <property type="entry name" value="RF_methyltr_PrmC"/>
</dbReference>
<gene>
    <name evidence="5 8" type="primary">prmC</name>
    <name evidence="8" type="ORF">H7U32_03700</name>
</gene>